<feature type="transmembrane region" description="Helical" evidence="7">
    <location>
        <begin position="9"/>
        <end position="30"/>
    </location>
</feature>
<feature type="domain" description="ABC transmembrane type-1" evidence="9">
    <location>
        <begin position="1"/>
        <end position="178"/>
    </location>
</feature>
<feature type="transmembrane region" description="Helical" evidence="7">
    <location>
        <begin position="150"/>
        <end position="173"/>
    </location>
</feature>
<evidence type="ECO:0000259" key="8">
    <source>
        <dbReference type="PROSITE" id="PS50893"/>
    </source>
</evidence>
<evidence type="ECO:0000256" key="1">
    <source>
        <dbReference type="ARBA" id="ARBA00004651"/>
    </source>
</evidence>
<dbReference type="InterPro" id="IPR011527">
    <property type="entry name" value="ABC1_TM_dom"/>
</dbReference>
<feature type="transmembrane region" description="Helical" evidence="7">
    <location>
        <begin position="115"/>
        <end position="138"/>
    </location>
</feature>
<feature type="non-terminal residue" evidence="10">
    <location>
        <position position="1"/>
    </location>
</feature>
<sequence length="460" mass="47559">ALQDYWLRWLLPVGTAVLVGTGSVVFTAWLLPGAGLVLAVGLLLAGVGVPLVSGACARSAERRLAPARGELATRVADLLTGTAELTVAGALADRKARARDADGVLTRIASRGAAAAGLGGGLSALVCGVTVVGAAFAGAGAVADGRLSGVAMAVVVLTPLAAFEAVAGLPLAVQYRQRVRRSAERVYEVIDAPVPVAEPAEPQEPPVSPFPLRLTGLAARHDGQERDALHGLDLTLEAGRRIAVIGPSGSGKTTLAQVLLRFLDPRHGAYTLGGTDARALDGDGVRRLVGLCAQDAHIFDSSVRENLRLARTGASEEQLREALAAARLLHWADGLPDGLDTLVGEHGQRLSGGQRQRLALARALLADFPVLVLDEPAEHLDLATADALTADLLAATEGRATVLITHRLAGLEAVDEVLVLDRGAVVQRGAYAELAAVEGPLRNLLERERRAGAIPADSTS</sequence>
<feature type="domain" description="ABC transporter" evidence="8">
    <location>
        <begin position="212"/>
        <end position="447"/>
    </location>
</feature>
<evidence type="ECO:0000256" key="6">
    <source>
        <dbReference type="ARBA" id="ARBA00023136"/>
    </source>
</evidence>
<dbReference type="PANTHER" id="PTHR24221:SF654">
    <property type="entry name" value="ATP-BINDING CASSETTE SUB-FAMILY B MEMBER 6"/>
    <property type="match status" value="1"/>
</dbReference>
<dbReference type="InterPro" id="IPR036640">
    <property type="entry name" value="ABC1_TM_sf"/>
</dbReference>
<dbReference type="InterPro" id="IPR003593">
    <property type="entry name" value="AAA+_ATPase"/>
</dbReference>
<dbReference type="InterPro" id="IPR014223">
    <property type="entry name" value="ABC_CydC/D"/>
</dbReference>
<keyword evidence="5 7" id="KW-1133">Transmembrane helix</keyword>
<dbReference type="RefSeq" id="WP_045945425.1">
    <property type="nucleotide sequence ID" value="NZ_JZWV01000015.1"/>
</dbReference>
<dbReference type="Proteomes" id="UP000033551">
    <property type="component" value="Unassembled WGS sequence"/>
</dbReference>
<dbReference type="GO" id="GO:0005524">
    <property type="term" value="F:ATP binding"/>
    <property type="evidence" value="ECO:0007669"/>
    <property type="project" value="UniProtKB-KW"/>
</dbReference>
<organism evidence="10 11">
    <name type="scientific">Streptomyces katrae</name>
    <dbReference type="NCBI Taxonomy" id="68223"/>
    <lineage>
        <taxon>Bacteria</taxon>
        <taxon>Bacillati</taxon>
        <taxon>Actinomycetota</taxon>
        <taxon>Actinomycetes</taxon>
        <taxon>Kitasatosporales</taxon>
        <taxon>Streptomycetaceae</taxon>
        <taxon>Streptomyces</taxon>
    </lineage>
</organism>
<evidence type="ECO:0000259" key="9">
    <source>
        <dbReference type="PROSITE" id="PS50929"/>
    </source>
</evidence>
<name>A0A0F4K343_9ACTN</name>
<evidence type="ECO:0000313" key="10">
    <source>
        <dbReference type="EMBL" id="KJY39576.1"/>
    </source>
</evidence>
<protein>
    <submittedName>
        <fullName evidence="10">ABC transporter</fullName>
    </submittedName>
</protein>
<dbReference type="InterPro" id="IPR017871">
    <property type="entry name" value="ABC_transporter-like_CS"/>
</dbReference>
<dbReference type="PROSITE" id="PS50929">
    <property type="entry name" value="ABC_TM1F"/>
    <property type="match status" value="1"/>
</dbReference>
<dbReference type="PROSITE" id="PS50893">
    <property type="entry name" value="ABC_TRANSPORTER_2"/>
    <property type="match status" value="1"/>
</dbReference>
<dbReference type="SUPFAM" id="SSF90123">
    <property type="entry name" value="ABC transporter transmembrane region"/>
    <property type="match status" value="1"/>
</dbReference>
<dbReference type="PROSITE" id="PS00211">
    <property type="entry name" value="ABC_TRANSPORTER_1"/>
    <property type="match status" value="1"/>
</dbReference>
<dbReference type="PANTHER" id="PTHR24221">
    <property type="entry name" value="ATP-BINDING CASSETTE SUB-FAMILY B"/>
    <property type="match status" value="1"/>
</dbReference>
<keyword evidence="11" id="KW-1185">Reference proteome</keyword>
<comment type="caution">
    <text evidence="10">The sequence shown here is derived from an EMBL/GenBank/DDBJ whole genome shotgun (WGS) entry which is preliminary data.</text>
</comment>
<evidence type="ECO:0000256" key="5">
    <source>
        <dbReference type="ARBA" id="ARBA00022989"/>
    </source>
</evidence>
<dbReference type="GO" id="GO:0016887">
    <property type="term" value="F:ATP hydrolysis activity"/>
    <property type="evidence" value="ECO:0007669"/>
    <property type="project" value="InterPro"/>
</dbReference>
<dbReference type="NCBIfam" id="TIGR02868">
    <property type="entry name" value="CydC"/>
    <property type="match status" value="1"/>
</dbReference>
<dbReference type="EMBL" id="JZWV01000015">
    <property type="protein sequence ID" value="KJY39576.1"/>
    <property type="molecule type" value="Genomic_DNA"/>
</dbReference>
<dbReference type="Gene3D" id="3.40.50.300">
    <property type="entry name" value="P-loop containing nucleotide triphosphate hydrolases"/>
    <property type="match status" value="1"/>
</dbReference>
<gene>
    <name evidence="10" type="ORF">VR44_01125</name>
</gene>
<reference evidence="10 11" key="1">
    <citation type="submission" date="2015-02" db="EMBL/GenBank/DDBJ databases">
        <authorList>
            <person name="Ju K.-S."/>
            <person name="Doroghazi J.R."/>
            <person name="Metcalf W."/>
        </authorList>
    </citation>
    <scope>NUCLEOTIDE SEQUENCE [LARGE SCALE GENOMIC DNA]</scope>
    <source>
        <strain evidence="10 11">NRRL ISP-5550</strain>
    </source>
</reference>
<dbReference type="GO" id="GO:0005886">
    <property type="term" value="C:plasma membrane"/>
    <property type="evidence" value="ECO:0007669"/>
    <property type="project" value="UniProtKB-SubCell"/>
</dbReference>
<dbReference type="GO" id="GO:0045454">
    <property type="term" value="P:cell redox homeostasis"/>
    <property type="evidence" value="ECO:0007669"/>
    <property type="project" value="InterPro"/>
</dbReference>
<dbReference type="InterPro" id="IPR027417">
    <property type="entry name" value="P-loop_NTPase"/>
</dbReference>
<keyword evidence="2 7" id="KW-0812">Transmembrane</keyword>
<evidence type="ECO:0000256" key="4">
    <source>
        <dbReference type="ARBA" id="ARBA00022840"/>
    </source>
</evidence>
<feature type="transmembrane region" description="Helical" evidence="7">
    <location>
        <begin position="36"/>
        <end position="57"/>
    </location>
</feature>
<evidence type="ECO:0000256" key="2">
    <source>
        <dbReference type="ARBA" id="ARBA00022692"/>
    </source>
</evidence>
<dbReference type="InterPro" id="IPR039421">
    <property type="entry name" value="Type_1_exporter"/>
</dbReference>
<evidence type="ECO:0000256" key="3">
    <source>
        <dbReference type="ARBA" id="ARBA00022741"/>
    </source>
</evidence>
<keyword evidence="4" id="KW-0067">ATP-binding</keyword>
<dbReference type="Pfam" id="PF00005">
    <property type="entry name" value="ABC_tran"/>
    <property type="match status" value="1"/>
</dbReference>
<keyword evidence="6 7" id="KW-0472">Membrane</keyword>
<dbReference type="PATRIC" id="fig|68223.7.peg.2939"/>
<dbReference type="AlphaFoldDB" id="A0A0F4K343"/>
<dbReference type="GO" id="GO:0034775">
    <property type="term" value="P:glutathione transmembrane transport"/>
    <property type="evidence" value="ECO:0007669"/>
    <property type="project" value="InterPro"/>
</dbReference>
<evidence type="ECO:0000313" key="11">
    <source>
        <dbReference type="Proteomes" id="UP000033551"/>
    </source>
</evidence>
<dbReference type="SUPFAM" id="SSF52540">
    <property type="entry name" value="P-loop containing nucleoside triphosphate hydrolases"/>
    <property type="match status" value="1"/>
</dbReference>
<dbReference type="SMART" id="SM00382">
    <property type="entry name" value="AAA"/>
    <property type="match status" value="1"/>
</dbReference>
<evidence type="ECO:0000256" key="7">
    <source>
        <dbReference type="SAM" id="Phobius"/>
    </source>
</evidence>
<accession>A0A0F4K343</accession>
<keyword evidence="3" id="KW-0547">Nucleotide-binding</keyword>
<dbReference type="OrthoDB" id="9806127at2"/>
<proteinExistence type="predicted"/>
<dbReference type="GO" id="GO:0140359">
    <property type="term" value="F:ABC-type transporter activity"/>
    <property type="evidence" value="ECO:0007669"/>
    <property type="project" value="InterPro"/>
</dbReference>
<dbReference type="InterPro" id="IPR003439">
    <property type="entry name" value="ABC_transporter-like_ATP-bd"/>
</dbReference>
<dbReference type="Gene3D" id="1.20.1560.10">
    <property type="entry name" value="ABC transporter type 1, transmembrane domain"/>
    <property type="match status" value="1"/>
</dbReference>
<comment type="subcellular location">
    <subcellularLocation>
        <location evidence="1">Cell membrane</location>
        <topology evidence="1">Multi-pass membrane protein</topology>
    </subcellularLocation>
</comment>